<evidence type="ECO:0000313" key="3">
    <source>
        <dbReference type="Proteomes" id="UP000223364"/>
    </source>
</evidence>
<dbReference type="SUPFAM" id="SSF52980">
    <property type="entry name" value="Restriction endonuclease-like"/>
    <property type="match status" value="1"/>
</dbReference>
<dbReference type="EMBL" id="NUSP01000056">
    <property type="protein sequence ID" value="PHD55419.1"/>
    <property type="molecule type" value="Genomic_DNA"/>
</dbReference>
<evidence type="ECO:0000259" key="1">
    <source>
        <dbReference type="Pfam" id="PF20282"/>
    </source>
</evidence>
<sequence>MNMDTQDLLEIPKPIPPRKLSNLEILMGRPLKPIDKLKLISPNEFEEMVVEWLNSYLIEKYERIRKCGGAGDMGRDVIAFAKYSKNREELVWDNYQCKHYDNPLSPSNVWVEFGKVCYYSYRKAFTVPRKYYFVTTKGVGQALADILDSPEGLKKGLVANWDKYCMKKITKLEDVLLEGEFKEYIESFDFSIFDSIEPNDLIEQYMQTPYFSFRFGGGLHKPRPIADAPPENIDKKEMIYVSKLLEAYSEHLGEKIGNVNVLDKNNRMKRHFNRQRTYYYKADSLMKFERDSLPTTSAFEELKDEILDGIIDIVESENHKDAYARVVAVTQEARKLVINTNALSSVVDGNDKSGICHHLANENDEIRWVIKNEE</sequence>
<dbReference type="Pfam" id="PF20282">
    <property type="entry name" value="CTD6"/>
    <property type="match status" value="1"/>
</dbReference>
<dbReference type="GO" id="GO:0003676">
    <property type="term" value="F:nucleic acid binding"/>
    <property type="evidence" value="ECO:0007669"/>
    <property type="project" value="InterPro"/>
</dbReference>
<dbReference type="Proteomes" id="UP000223364">
    <property type="component" value="Unassembled WGS sequence"/>
</dbReference>
<organism evidence="2 3">
    <name type="scientific">Bacillus wiedmannii</name>
    <dbReference type="NCBI Taxonomy" id="1890302"/>
    <lineage>
        <taxon>Bacteria</taxon>
        <taxon>Bacillati</taxon>
        <taxon>Bacillota</taxon>
        <taxon>Bacilli</taxon>
        <taxon>Bacillales</taxon>
        <taxon>Bacillaceae</taxon>
        <taxon>Bacillus</taxon>
        <taxon>Bacillus cereus group</taxon>
    </lineage>
</organism>
<dbReference type="InterPro" id="IPR046914">
    <property type="entry name" value="ABC-3C_CTD6"/>
</dbReference>
<protein>
    <recommendedName>
        <fullName evidence="1">ABC-three component systems C-terminal domain-containing protein</fullName>
    </recommendedName>
</protein>
<comment type="caution">
    <text evidence="2">The sequence shown here is derived from an EMBL/GenBank/DDBJ whole genome shotgun (WGS) entry which is preliminary data.</text>
</comment>
<dbReference type="InterPro" id="IPR011856">
    <property type="entry name" value="tRNA_endonuc-like_dom_sf"/>
</dbReference>
<accession>A0A2C4PS77</accession>
<dbReference type="Gene3D" id="3.40.1350.10">
    <property type="match status" value="1"/>
</dbReference>
<name>A0A2C4PS77_9BACI</name>
<evidence type="ECO:0000313" key="2">
    <source>
        <dbReference type="EMBL" id="PHD55419.1"/>
    </source>
</evidence>
<reference evidence="2 3" key="1">
    <citation type="submission" date="2017-09" db="EMBL/GenBank/DDBJ databases">
        <title>Large-scale bioinformatics analysis of Bacillus genomes uncovers conserved roles of natural products in bacterial physiology.</title>
        <authorList>
            <consortium name="Agbiome Team Llc"/>
            <person name="Bleich R.M."/>
            <person name="Grubbs K.J."/>
            <person name="Santa Maria K.C."/>
            <person name="Allen S.E."/>
            <person name="Farag S."/>
            <person name="Shank E.A."/>
            <person name="Bowers A."/>
        </authorList>
    </citation>
    <scope>NUCLEOTIDE SEQUENCE [LARGE SCALE GENOMIC DNA]</scope>
    <source>
        <strain evidence="2 3">AFS044295</strain>
    </source>
</reference>
<feature type="domain" description="ABC-three component systems C-terminal" evidence="1">
    <location>
        <begin position="237"/>
        <end position="368"/>
    </location>
</feature>
<proteinExistence type="predicted"/>
<dbReference type="InterPro" id="IPR011335">
    <property type="entry name" value="Restrct_endonuc-II-like"/>
</dbReference>
<dbReference type="AlphaFoldDB" id="A0A2C4PS77"/>
<gene>
    <name evidence="2" type="ORF">COF57_30175</name>
</gene>
<dbReference type="RefSeq" id="WP_098285044.1">
    <property type="nucleotide sequence ID" value="NZ_NUSP01000056.1"/>
</dbReference>